<feature type="transmembrane region" description="Helical" evidence="1">
    <location>
        <begin position="235"/>
        <end position="253"/>
    </location>
</feature>
<comment type="caution">
    <text evidence="2">The sequence shown here is derived from an EMBL/GenBank/DDBJ whole genome shotgun (WGS) entry which is preliminary data.</text>
</comment>
<dbReference type="Proteomes" id="UP000319931">
    <property type="component" value="Unassembled WGS sequence"/>
</dbReference>
<feature type="transmembrane region" description="Helical" evidence="1">
    <location>
        <begin position="260"/>
        <end position="280"/>
    </location>
</feature>
<proteinExistence type="predicted"/>
<name>A0A502FHV5_9SPHN</name>
<keyword evidence="1" id="KW-0472">Membrane</keyword>
<dbReference type="EMBL" id="RCZC01000008">
    <property type="protein sequence ID" value="TPG48981.1"/>
    <property type="molecule type" value="Genomic_DNA"/>
</dbReference>
<organism evidence="2 3">
    <name type="scientific">Sphingomonas glacialis</name>
    <dbReference type="NCBI Taxonomy" id="658225"/>
    <lineage>
        <taxon>Bacteria</taxon>
        <taxon>Pseudomonadati</taxon>
        <taxon>Pseudomonadota</taxon>
        <taxon>Alphaproteobacteria</taxon>
        <taxon>Sphingomonadales</taxon>
        <taxon>Sphingomonadaceae</taxon>
        <taxon>Sphingomonas</taxon>
    </lineage>
</organism>
<accession>A0A502FHV5</accession>
<evidence type="ECO:0000256" key="1">
    <source>
        <dbReference type="SAM" id="Phobius"/>
    </source>
</evidence>
<dbReference type="AlphaFoldDB" id="A0A502FHV5"/>
<evidence type="ECO:0000313" key="3">
    <source>
        <dbReference type="Proteomes" id="UP000319931"/>
    </source>
</evidence>
<dbReference type="SUPFAM" id="SSF53448">
    <property type="entry name" value="Nucleotide-diphospho-sugar transferases"/>
    <property type="match status" value="1"/>
</dbReference>
<dbReference type="OrthoDB" id="8477220at2"/>
<dbReference type="RefSeq" id="WP_140851927.1">
    <property type="nucleotide sequence ID" value="NZ_RCZC01000008.1"/>
</dbReference>
<keyword evidence="1" id="KW-1133">Transmembrane helix</keyword>
<feature type="transmembrane region" description="Helical" evidence="1">
    <location>
        <begin position="311"/>
        <end position="328"/>
    </location>
</feature>
<reference evidence="2 3" key="1">
    <citation type="journal article" date="2019" name="Environ. Microbiol.">
        <title>Species interactions and distinct microbial communities in high Arctic permafrost affected cryosols are associated with the CH4 and CO2 gas fluxes.</title>
        <authorList>
            <person name="Altshuler I."/>
            <person name="Hamel J."/>
            <person name="Turney S."/>
            <person name="Magnuson E."/>
            <person name="Levesque R."/>
            <person name="Greer C."/>
            <person name="Whyte L.G."/>
        </authorList>
    </citation>
    <scope>NUCLEOTIDE SEQUENCE [LARGE SCALE GENOMIC DNA]</scope>
    <source>
        <strain evidence="2 3">E6.1</strain>
    </source>
</reference>
<dbReference type="InterPro" id="IPR029044">
    <property type="entry name" value="Nucleotide-diphossugar_trans"/>
</dbReference>
<protein>
    <submittedName>
        <fullName evidence="2">Uncharacterized protein</fullName>
    </submittedName>
</protein>
<sequence>MLAGLIFATEDADDRMGVLAATLPFGGLTLIEFQARLLATAGATQIILIVARMTPELLGAISRIGRRGVSVDAVRTAAEAIEKLHPLARVLVVADGVVTTGDVVQAIAVMPHDTLLVTDEGNPHYERVGADTAWAGLALLDGKRVAEVAALPRDYDFQSTLLRVAAQGGADQVHLDSHMAVSHGIERSAQALARRGNGMVAALVAKPLRWADRYLLAPLVRFALPPLMARSVPTLGLMAAGGAVAIGGFATLLSGHAAIGMGVVCLAIVIATVSAAIAWVRDEADLAQVADRAKAGIAALGALLVGYRAEAPAGMILAVALVIAGALLERAADPALQRRWWASPAAYPVVLFVLLVLGQPLLALGAAGLYAAGTLAAAIEGFRQKP</sequence>
<gene>
    <name evidence="2" type="ORF">EAH76_19305</name>
</gene>
<keyword evidence="3" id="KW-1185">Reference proteome</keyword>
<keyword evidence="1" id="KW-0812">Transmembrane</keyword>
<evidence type="ECO:0000313" key="2">
    <source>
        <dbReference type="EMBL" id="TPG48981.1"/>
    </source>
</evidence>